<dbReference type="InterPro" id="IPR032710">
    <property type="entry name" value="NTF2-like_dom_sf"/>
</dbReference>
<protein>
    <submittedName>
        <fullName evidence="1">Uncharacterized protein</fullName>
    </submittedName>
</protein>
<comment type="caution">
    <text evidence="1">The sequence shown here is derived from an EMBL/GenBank/DDBJ whole genome shotgun (WGS) entry which is preliminary data.</text>
</comment>
<dbReference type="Gene3D" id="3.10.450.50">
    <property type="match status" value="1"/>
</dbReference>
<proteinExistence type="predicted"/>
<reference evidence="1 2" key="1">
    <citation type="journal article" date="2024" name="Nat. Commun.">
        <title>Phylogenomics reveals the evolutionary origins of lichenization in chlorophyte algae.</title>
        <authorList>
            <person name="Puginier C."/>
            <person name="Libourel C."/>
            <person name="Otte J."/>
            <person name="Skaloud P."/>
            <person name="Haon M."/>
            <person name="Grisel S."/>
            <person name="Petersen M."/>
            <person name="Berrin J.G."/>
            <person name="Delaux P.M."/>
            <person name="Dal Grande F."/>
            <person name="Keller J."/>
        </authorList>
    </citation>
    <scope>NUCLEOTIDE SEQUENCE [LARGE SCALE GENOMIC DNA]</scope>
    <source>
        <strain evidence="1 2">SAG 2036</strain>
    </source>
</reference>
<accession>A0AAW1PW18</accession>
<dbReference type="AlphaFoldDB" id="A0AAW1PW18"/>
<name>A0AAW1PW18_9CHLO</name>
<dbReference type="Proteomes" id="UP001465755">
    <property type="component" value="Unassembled WGS sequence"/>
</dbReference>
<keyword evidence="2" id="KW-1185">Reference proteome</keyword>
<dbReference type="EMBL" id="JALJOQ010000006">
    <property type="protein sequence ID" value="KAK9812570.1"/>
    <property type="molecule type" value="Genomic_DNA"/>
</dbReference>
<evidence type="ECO:0000313" key="1">
    <source>
        <dbReference type="EMBL" id="KAK9812570.1"/>
    </source>
</evidence>
<gene>
    <name evidence="1" type="ORF">WJX73_009815</name>
</gene>
<organism evidence="1 2">
    <name type="scientific">Symbiochloris irregularis</name>
    <dbReference type="NCBI Taxonomy" id="706552"/>
    <lineage>
        <taxon>Eukaryota</taxon>
        <taxon>Viridiplantae</taxon>
        <taxon>Chlorophyta</taxon>
        <taxon>core chlorophytes</taxon>
        <taxon>Trebouxiophyceae</taxon>
        <taxon>Trebouxiales</taxon>
        <taxon>Trebouxiaceae</taxon>
        <taxon>Symbiochloris</taxon>
    </lineage>
</organism>
<sequence length="193" mass="21506">MSTSNGDVSKDLKAKLTEVFKAFTTKDGAEQGRIITTHYREDAHFIDPLMDSIGREEIALAFFSLIKVFSKVELEQKSAELLPAHTLPTKLQGQDLQQVAVHNQQVYHLERSGFLSKRLFPEVVDLDVTSTFTIDPKSGLIVQHTDVWNNKGFGMAGFLKRPNGAMGGALFKMLGWKKEVFPPGHESTQKSSL</sequence>
<dbReference type="SUPFAM" id="SSF54427">
    <property type="entry name" value="NTF2-like"/>
    <property type="match status" value="1"/>
</dbReference>
<evidence type="ECO:0000313" key="2">
    <source>
        <dbReference type="Proteomes" id="UP001465755"/>
    </source>
</evidence>